<evidence type="ECO:0000256" key="1">
    <source>
        <dbReference type="SAM" id="MobiDB-lite"/>
    </source>
</evidence>
<feature type="chain" id="PRO_5021214413" description="Lipoprotein" evidence="2">
    <location>
        <begin position="36"/>
        <end position="291"/>
    </location>
</feature>
<name>A0A4Y6V715_9PROT</name>
<evidence type="ECO:0008006" key="5">
    <source>
        <dbReference type="Google" id="ProtNLM"/>
    </source>
</evidence>
<protein>
    <recommendedName>
        <fullName evidence="5">Lipoprotein</fullName>
    </recommendedName>
</protein>
<dbReference type="EMBL" id="CP032485">
    <property type="protein sequence ID" value="QDH24421.1"/>
    <property type="molecule type" value="Genomic_DNA"/>
</dbReference>
<feature type="compositionally biased region" description="Polar residues" evidence="1">
    <location>
        <begin position="192"/>
        <end position="206"/>
    </location>
</feature>
<proteinExistence type="predicted"/>
<feature type="region of interest" description="Disordered" evidence="1">
    <location>
        <begin position="265"/>
        <end position="291"/>
    </location>
</feature>
<sequence length="291" mass="30272">MSVRSFSNIPSLLPRRPVHRSFLLGLAFIGLSACADDTPPEQFTAPDFSYLTPLHLDVASITVDDRSAPAPDSLSAKAPTAPDAALKTLAQQRLVGTGPSGQGQFIIKQAYLQRASDDAVDGAMDVQLNVADSSGQHTGYVHARVTRHYTSTNQSATSRASLDALTKQMAQDMNVELEYQIRHRLGSWMTDAQGNPLTGSIQQQNLSAPGSAPSVTPSATAPATTGATTSSLSAPAGNQAVKSAQTTVQSTTSAVPDAIFPTGQSAAAAATKSPQPNVLKLPSAETTQSSE</sequence>
<dbReference type="RefSeq" id="WP_141492267.1">
    <property type="nucleotide sequence ID" value="NZ_CP032485.1"/>
</dbReference>
<accession>A0A4Y6V715</accession>
<dbReference type="AlphaFoldDB" id="A0A4Y6V715"/>
<dbReference type="Proteomes" id="UP000317214">
    <property type="component" value="Chromosome"/>
</dbReference>
<gene>
    <name evidence="3" type="ORF">D5366_03270</name>
</gene>
<reference evidence="3 4" key="1">
    <citation type="submission" date="2018-09" db="EMBL/GenBank/DDBJ databases">
        <title>The complete genome sequence of Neokomagataea tanensis NBRC 106556(T).</title>
        <authorList>
            <person name="Chua K.-O."/>
            <person name="See-Too W.-S."/>
            <person name="Hong K.-W."/>
            <person name="Yin W.-F."/>
            <person name="Chan K.-G."/>
        </authorList>
    </citation>
    <scope>NUCLEOTIDE SEQUENCE [LARGE SCALE GENOMIC DNA]</scope>
    <source>
        <strain evidence="4">AH13 \ NBRC 106556</strain>
    </source>
</reference>
<evidence type="ECO:0000313" key="3">
    <source>
        <dbReference type="EMBL" id="QDH24421.1"/>
    </source>
</evidence>
<evidence type="ECO:0000256" key="2">
    <source>
        <dbReference type="SAM" id="SignalP"/>
    </source>
</evidence>
<evidence type="ECO:0000313" key="4">
    <source>
        <dbReference type="Proteomes" id="UP000317214"/>
    </source>
</evidence>
<feature type="region of interest" description="Disordered" evidence="1">
    <location>
        <begin position="192"/>
        <end position="252"/>
    </location>
</feature>
<feature type="compositionally biased region" description="Low complexity" evidence="1">
    <location>
        <begin position="207"/>
        <end position="252"/>
    </location>
</feature>
<feature type="signal peptide" evidence="2">
    <location>
        <begin position="1"/>
        <end position="35"/>
    </location>
</feature>
<dbReference type="OrthoDB" id="7280888at2"/>
<dbReference type="PROSITE" id="PS51257">
    <property type="entry name" value="PROKAR_LIPOPROTEIN"/>
    <property type="match status" value="1"/>
</dbReference>
<keyword evidence="4" id="KW-1185">Reference proteome</keyword>
<dbReference type="KEGG" id="ntn:D5366_03270"/>
<keyword evidence="2" id="KW-0732">Signal</keyword>
<organism evidence="3 4">
    <name type="scientific">Neokomagataea tanensis</name>
    <dbReference type="NCBI Taxonomy" id="661191"/>
    <lineage>
        <taxon>Bacteria</taxon>
        <taxon>Pseudomonadati</taxon>
        <taxon>Pseudomonadota</taxon>
        <taxon>Alphaproteobacteria</taxon>
        <taxon>Acetobacterales</taxon>
        <taxon>Acetobacteraceae</taxon>
        <taxon>Neokomagataea</taxon>
    </lineage>
</organism>